<dbReference type="CDD" id="cd23958">
    <property type="entry name" value="SCC2"/>
    <property type="match status" value="1"/>
</dbReference>
<dbReference type="GO" id="GO:0071169">
    <property type="term" value="P:establishment of protein localization to chromatin"/>
    <property type="evidence" value="ECO:0007669"/>
    <property type="project" value="TreeGrafter"/>
</dbReference>
<feature type="coiled-coil region" evidence="2">
    <location>
        <begin position="295"/>
        <end position="324"/>
    </location>
</feature>
<keyword evidence="1" id="KW-0131">Cell cycle</keyword>
<evidence type="ECO:0000256" key="2">
    <source>
        <dbReference type="SAM" id="Coils"/>
    </source>
</evidence>
<dbReference type="PANTHER" id="PTHR21704:SF18">
    <property type="entry name" value="NIPPED-B-LIKE PROTEIN"/>
    <property type="match status" value="1"/>
</dbReference>
<keyword evidence="1" id="KW-0539">Nucleus</keyword>
<dbReference type="Proteomes" id="UP000887574">
    <property type="component" value="Unplaced"/>
</dbReference>
<comment type="subcellular location">
    <subcellularLocation>
        <location evidence="1">Nucleus</location>
    </subcellularLocation>
</comment>
<feature type="region of interest" description="Disordered" evidence="3">
    <location>
        <begin position="1093"/>
        <end position="1117"/>
    </location>
</feature>
<dbReference type="Gene3D" id="1.25.10.10">
    <property type="entry name" value="Leucine-rich Repeat Variant"/>
    <property type="match status" value="1"/>
</dbReference>
<keyword evidence="1" id="KW-0677">Repeat</keyword>
<dbReference type="PANTHER" id="PTHR21704">
    <property type="entry name" value="NIPPED-B-LIKE PROTEIN DELANGIN SCC2-RELATED"/>
    <property type="match status" value="1"/>
</dbReference>
<keyword evidence="2" id="KW-0175">Coiled coil</keyword>
<reference evidence="6" key="1">
    <citation type="submission" date="2022-11" db="UniProtKB">
        <authorList>
            <consortium name="WormBaseParasite"/>
        </authorList>
    </citation>
    <scope>IDENTIFICATION</scope>
</reference>
<protein>
    <recommendedName>
        <fullName evidence="1">Nipped-B protein</fullName>
    </recommendedName>
</protein>
<evidence type="ECO:0000256" key="3">
    <source>
        <dbReference type="SAM" id="MobiDB-lite"/>
    </source>
</evidence>
<dbReference type="GO" id="GO:0140588">
    <property type="term" value="P:chromatin looping"/>
    <property type="evidence" value="ECO:0007669"/>
    <property type="project" value="InterPro"/>
</dbReference>
<evidence type="ECO:0000256" key="1">
    <source>
        <dbReference type="RuleBase" id="RU364107"/>
    </source>
</evidence>
<dbReference type="GO" id="GO:0034087">
    <property type="term" value="P:establishment of mitotic sister chromatid cohesion"/>
    <property type="evidence" value="ECO:0007669"/>
    <property type="project" value="TreeGrafter"/>
</dbReference>
<dbReference type="GO" id="GO:0003682">
    <property type="term" value="F:chromatin binding"/>
    <property type="evidence" value="ECO:0007669"/>
    <property type="project" value="TreeGrafter"/>
</dbReference>
<accession>A0A915D8C6</accession>
<dbReference type="GO" id="GO:1990414">
    <property type="term" value="P:replication-born double-strand break repair via sister chromatid exchange"/>
    <property type="evidence" value="ECO:0007669"/>
    <property type="project" value="TreeGrafter"/>
</dbReference>
<comment type="similarity">
    <text evidence="1">Belongs to the SCC2/Nipped-B family.</text>
</comment>
<sequence length="1291" mass="146128">MIGVFPSWLASTPSTILRNHKNCYRLGNNDYINNFTVLILQLLQSTVKLPFHNKKGSHGADDSSVMGDDSFSEDAQADDRLVVESYKDAESLAKYFFYHFLTRCTAKSEDDFRRLFEQFLQEILLALYRPEWPVAELVLSVLGSLLVMFFRNQNVRNNQEASKGQGSKAGADNSFVVLPSLRVASLDYLGTIAARLRRDRVSALGSTGGENSENNRLDLVVRGIIYDEMNDMSKTLDQIDINHLSSTEKLRKLEQALIDYIIGTKGESDVSVEYVVTFYAAEWYRMTVLDVNAMKQKYQEDLKQQMTQKEAAKIEKKLERIMEKGANMKEFIRNLMDKKHLKKRTQYIAKTGNVMIDSDAYWVVKYLASKKELSQSFDYYLNNILEGFNPIFPVAIRTKAMKCLSQLVEADHQVLVIPDVNKIVQDRLIDPNAAVREATFELIGKYLVSRPDLVDTYYSILINRIKDSAIAVRKRVIRILRDVIEKQPKLDKKPEILARIINRINDEDGVKKLCTETLQNLWFLPLRDIEKKELEEKISSMADTATVCLKENMIEQYEQVVCAILTNCQEKVTIYAAKQLIDALVDCVISLNLQIARDDGSAEEVGQAQLIAKRRLNASLATLSVFAKARPELLVGHADVFVPYVLWSKEAPDSTPTELRVLNQMIGMLERIVPLMEHPSENFLANLDSRLNVVVGNISSMVIISSSISCMSAIYEKFKRIKPGICELFLKYLNILTCYYESNLHFGINNLNTALSSPQLFGSAAVDHSEEEKAPPVFRDKVFSILLFFSRSKEDGIRSKALIALGQYSSGCPELLNKPELKNMYTCLLKSDHKDFLMLKVQVLKNLSYFLSAEEDRAVKKNVQFRKEREENKETDLKEMELSSSGLSSSVIQDYWLAILNCYINKEDMVRTEAAQVIWQTLEQGLVTPGSSIPTLMAMSTDPLPVVRIKIENLIKDIDTKYSGMVAAKTTPGVQIGIRLAAESVLGVNDKTRLPKMSNDAQSLLSGLYVGIRTNRQQRRSFLTAMLRFFEENAKLEVEDWIFVADNLAHFPYQLMDEPLYVIHTANSIIDIAGQNILSNFKQLLAARKRYGRPKGTDVCPTSTPSSSGDNLDETGDDDDLTAEAIYTRFPNDKTPIYELKKNSQACFILLHLKFFLIKMYGFKEDKIKEYSPMHPAKAYDKPMTRKNIPSFSPDSIIRELAPEAIAAQDTIEGHMKLAEHFYNFNKMLLSLNKQDEEDDEDGDLTTTVADPADPGEDESNDGMNSSPTKSVRGARNYRGNSEMDSDGSVV</sequence>
<dbReference type="GO" id="GO:0061775">
    <property type="term" value="F:cohesin loader activity"/>
    <property type="evidence" value="ECO:0007669"/>
    <property type="project" value="InterPro"/>
</dbReference>
<dbReference type="InterPro" id="IPR011989">
    <property type="entry name" value="ARM-like"/>
</dbReference>
<evidence type="ECO:0000313" key="6">
    <source>
        <dbReference type="WBParaSite" id="jg16615"/>
    </source>
</evidence>
<dbReference type="Pfam" id="PF20168">
    <property type="entry name" value="PDS5"/>
    <property type="match status" value="1"/>
</dbReference>
<feature type="domain" description="Sister chromatid cohesion C-terminal" evidence="4">
    <location>
        <begin position="888"/>
        <end position="1069"/>
    </location>
</feature>
<name>A0A915D8C6_9BILA</name>
<evidence type="ECO:0000259" key="4">
    <source>
        <dbReference type="Pfam" id="PF12830"/>
    </source>
</evidence>
<organism evidence="5 6">
    <name type="scientific">Ditylenchus dipsaci</name>
    <dbReference type="NCBI Taxonomy" id="166011"/>
    <lineage>
        <taxon>Eukaryota</taxon>
        <taxon>Metazoa</taxon>
        <taxon>Ecdysozoa</taxon>
        <taxon>Nematoda</taxon>
        <taxon>Chromadorea</taxon>
        <taxon>Rhabditida</taxon>
        <taxon>Tylenchina</taxon>
        <taxon>Tylenchomorpha</taxon>
        <taxon>Sphaerularioidea</taxon>
        <taxon>Anguinidae</taxon>
        <taxon>Anguininae</taxon>
        <taxon>Ditylenchus</taxon>
    </lineage>
</organism>
<dbReference type="InterPro" id="IPR016024">
    <property type="entry name" value="ARM-type_fold"/>
</dbReference>
<dbReference type="InterPro" id="IPR024986">
    <property type="entry name" value="Nipped-B_C"/>
</dbReference>
<dbReference type="SUPFAM" id="SSF48371">
    <property type="entry name" value="ARM repeat"/>
    <property type="match status" value="1"/>
</dbReference>
<dbReference type="WBParaSite" id="jg16615">
    <property type="protein sequence ID" value="jg16615"/>
    <property type="gene ID" value="jg16615"/>
</dbReference>
<dbReference type="InterPro" id="IPR033031">
    <property type="entry name" value="Scc2/Nipped-B"/>
</dbReference>
<dbReference type="GO" id="GO:0090694">
    <property type="term" value="C:Scc2-Scc4 cohesin loading complex"/>
    <property type="evidence" value="ECO:0007669"/>
    <property type="project" value="TreeGrafter"/>
</dbReference>
<feature type="region of interest" description="Disordered" evidence="3">
    <location>
        <begin position="1236"/>
        <end position="1291"/>
    </location>
</feature>
<dbReference type="Pfam" id="PF12830">
    <property type="entry name" value="Nipped-B_C"/>
    <property type="match status" value="1"/>
</dbReference>
<evidence type="ECO:0000313" key="5">
    <source>
        <dbReference type="Proteomes" id="UP000887574"/>
    </source>
</evidence>
<dbReference type="GO" id="GO:0010468">
    <property type="term" value="P:regulation of gene expression"/>
    <property type="evidence" value="ECO:0007669"/>
    <property type="project" value="InterPro"/>
</dbReference>
<keyword evidence="5" id="KW-1185">Reference proteome</keyword>
<proteinExistence type="inferred from homology"/>